<feature type="non-terminal residue" evidence="2">
    <location>
        <position position="247"/>
    </location>
</feature>
<accession>A0A3S5B707</accession>
<dbReference type="Proteomes" id="UP000784294">
    <property type="component" value="Unassembled WGS sequence"/>
</dbReference>
<dbReference type="EMBL" id="CAAALY010271933">
    <property type="protein sequence ID" value="VEL41986.1"/>
    <property type="molecule type" value="Genomic_DNA"/>
</dbReference>
<evidence type="ECO:0000313" key="3">
    <source>
        <dbReference type="Proteomes" id="UP000784294"/>
    </source>
</evidence>
<organism evidence="2 3">
    <name type="scientific">Protopolystoma xenopodis</name>
    <dbReference type="NCBI Taxonomy" id="117903"/>
    <lineage>
        <taxon>Eukaryota</taxon>
        <taxon>Metazoa</taxon>
        <taxon>Spiralia</taxon>
        <taxon>Lophotrochozoa</taxon>
        <taxon>Platyhelminthes</taxon>
        <taxon>Monogenea</taxon>
        <taxon>Polyopisthocotylea</taxon>
        <taxon>Polystomatidea</taxon>
        <taxon>Polystomatidae</taxon>
        <taxon>Protopolystoma</taxon>
    </lineage>
</organism>
<dbReference type="AlphaFoldDB" id="A0A3S5B707"/>
<evidence type="ECO:0000256" key="1">
    <source>
        <dbReference type="SAM" id="MobiDB-lite"/>
    </source>
</evidence>
<comment type="caution">
    <text evidence="2">The sequence shown here is derived from an EMBL/GenBank/DDBJ whole genome shotgun (WGS) entry which is preliminary data.</text>
</comment>
<feature type="region of interest" description="Disordered" evidence="1">
    <location>
        <begin position="27"/>
        <end position="82"/>
    </location>
</feature>
<proteinExistence type="predicted"/>
<reference evidence="2" key="1">
    <citation type="submission" date="2018-11" db="EMBL/GenBank/DDBJ databases">
        <authorList>
            <consortium name="Pathogen Informatics"/>
        </authorList>
    </citation>
    <scope>NUCLEOTIDE SEQUENCE</scope>
</reference>
<name>A0A3S5B707_9PLAT</name>
<feature type="region of interest" description="Disordered" evidence="1">
    <location>
        <begin position="113"/>
        <end position="132"/>
    </location>
</feature>
<sequence>MAPTKPDYLVDSSSGARPLVNRWVARPCELKVHDPRPTVSGPNCRWTKGPEERSSLRHKSEGPAYEVSDPSPSSKVSQSAWSPSFGGAPIARQLSTTSNWSLYEAGIRDATRSPGPTRLVAGTRGITTSGSRLDKSDLASEEVSPWRRHQRRFGVDNSIWLEAGKPITLAEYTRITAPGQPLSPLAGAGPRPAPMMGLSGSTSVASLLLVTEPPPSEFQDPGSLSCPANAVDLGVRERRGEKNDHFL</sequence>
<protein>
    <submittedName>
        <fullName evidence="2">Uncharacterized protein</fullName>
    </submittedName>
</protein>
<feature type="compositionally biased region" description="Basic and acidic residues" evidence="1">
    <location>
        <begin position="48"/>
        <end position="61"/>
    </location>
</feature>
<keyword evidence="3" id="KW-1185">Reference proteome</keyword>
<gene>
    <name evidence="2" type="ORF">PXEA_LOCUS35426</name>
</gene>
<feature type="compositionally biased region" description="Low complexity" evidence="1">
    <location>
        <begin position="68"/>
        <end position="82"/>
    </location>
</feature>
<evidence type="ECO:0000313" key="2">
    <source>
        <dbReference type="EMBL" id="VEL41986.1"/>
    </source>
</evidence>